<dbReference type="Proteomes" id="UP000181997">
    <property type="component" value="Unassembled WGS sequence"/>
</dbReference>
<accession>A0A1C4DFX9</accession>
<gene>
    <name evidence="1" type="ORF">GA0061094_3824</name>
</gene>
<keyword evidence="2" id="KW-1185">Reference proteome</keyword>
<reference evidence="2" key="1">
    <citation type="submission" date="2016-08" db="EMBL/GenBank/DDBJ databases">
        <authorList>
            <person name="Varghese N."/>
            <person name="Submissions Spin"/>
        </authorList>
    </citation>
    <scope>NUCLEOTIDE SEQUENCE [LARGE SCALE GENOMIC DNA]</scope>
    <source>
        <strain evidence="2">SGD-1123</strain>
    </source>
</reference>
<name>A0A1C4DFX9_9BACI</name>
<dbReference type="AlphaFoldDB" id="A0A1C4DFX9"/>
<dbReference type="EMBL" id="FMAU01000006">
    <property type="protein sequence ID" value="SCC30257.1"/>
    <property type="molecule type" value="Genomic_DNA"/>
</dbReference>
<sequence length="52" mass="5991">MKFEDYSAEFKDYCQELKEKVQFSKDYGAILKDSPNSLRSAGCIIGLLEPKR</sequence>
<evidence type="ECO:0000313" key="2">
    <source>
        <dbReference type="Proteomes" id="UP000181997"/>
    </source>
</evidence>
<evidence type="ECO:0000313" key="1">
    <source>
        <dbReference type="EMBL" id="SCC30257.1"/>
    </source>
</evidence>
<protein>
    <submittedName>
        <fullName evidence="1">Uncharacterized protein</fullName>
    </submittedName>
</protein>
<organism evidence="1 2">
    <name type="scientific">[Bacillus] enclensis</name>
    <dbReference type="NCBI Taxonomy" id="1402860"/>
    <lineage>
        <taxon>Bacteria</taxon>
        <taxon>Bacillati</taxon>
        <taxon>Bacillota</taxon>
        <taxon>Bacilli</taxon>
        <taxon>Bacillales</taxon>
        <taxon>Bacillaceae</taxon>
        <taxon>Rossellomorea</taxon>
    </lineage>
</organism>
<proteinExistence type="predicted"/>